<dbReference type="GeneID" id="36622120"/>
<name>A0A2T3ZRC8_TRIHA</name>
<dbReference type="CDD" id="cd09917">
    <property type="entry name" value="F-box_SF"/>
    <property type="match status" value="1"/>
</dbReference>
<protein>
    <submittedName>
        <fullName evidence="1">Uncharacterized protein</fullName>
    </submittedName>
</protein>
<dbReference type="AlphaFoldDB" id="A0A2T3ZRC8"/>
<gene>
    <name evidence="1" type="ORF">M431DRAFT_22005</name>
</gene>
<sequence>MEQTQTMIMRLPNEILDSILQLTMQLPLSSLNDIGVSRAAVNLSRVCRRFHGIATPYIYAHLLIYCNNDIMALSNTVYEFQRQFRSNQLCRSKLLHRTLQKNPQLWQHCRNLKIELFNDSDSLGNIFIATDAVTWLTGVTNLSISSEGRTTTDAMALVRSALGGMKELISLSVKDVSGDGIDLPLIVDAICCSGKVARLKTLNISGISRTGNSADWAKLREIRGTASFTELTLHSFLQTPEALKSLLMWPARLDKFTLDTSFRCDYALNGLYDQWGLDTLQPILTVHKSTLSAIRIRALNRSGLDGFNLSGFQALRELSLSHGLTGTDPTLVAGLLSPRLRSFHWDMTFEDQQHDEFFFHFGEPEENWLRKLAMAAIGRKSTLEIISIKFRPTDGEWGCTVYPWDRMDDVARYVQPYGIRLFYTTPTISRELFLEAQEFYGTR</sequence>
<dbReference type="SUPFAM" id="SSF52047">
    <property type="entry name" value="RNI-like"/>
    <property type="match status" value="1"/>
</dbReference>
<evidence type="ECO:0000313" key="2">
    <source>
        <dbReference type="Proteomes" id="UP000241690"/>
    </source>
</evidence>
<keyword evidence="2" id="KW-1185">Reference proteome</keyword>
<organism evidence="1 2">
    <name type="scientific">Trichoderma harzianum CBS 226.95</name>
    <dbReference type="NCBI Taxonomy" id="983964"/>
    <lineage>
        <taxon>Eukaryota</taxon>
        <taxon>Fungi</taxon>
        <taxon>Dikarya</taxon>
        <taxon>Ascomycota</taxon>
        <taxon>Pezizomycotina</taxon>
        <taxon>Sordariomycetes</taxon>
        <taxon>Hypocreomycetidae</taxon>
        <taxon>Hypocreales</taxon>
        <taxon>Hypocreaceae</taxon>
        <taxon>Trichoderma</taxon>
    </lineage>
</organism>
<dbReference type="RefSeq" id="XP_024767042.1">
    <property type="nucleotide sequence ID" value="XM_024913558.1"/>
</dbReference>
<reference evidence="1 2" key="1">
    <citation type="submission" date="2016-07" db="EMBL/GenBank/DDBJ databases">
        <title>Multiple horizontal gene transfer events from other fungi enriched the ability of initially mycotrophic Trichoderma (Ascomycota) to feed on dead plant biomass.</title>
        <authorList>
            <consortium name="DOE Joint Genome Institute"/>
            <person name="Aerts A."/>
            <person name="Atanasova L."/>
            <person name="Chenthamara K."/>
            <person name="Zhang J."/>
            <person name="Grujic M."/>
            <person name="Henrissat B."/>
            <person name="Kuo A."/>
            <person name="Salamov A."/>
            <person name="Lipzen A."/>
            <person name="Labutti K."/>
            <person name="Barry K."/>
            <person name="Miao Y."/>
            <person name="Rahimi M.J."/>
            <person name="Shen Q."/>
            <person name="Grigoriev I.V."/>
            <person name="Kubicek C.P."/>
            <person name="Druzhinina I.S."/>
        </authorList>
    </citation>
    <scope>NUCLEOTIDE SEQUENCE [LARGE SCALE GENOMIC DNA]</scope>
    <source>
        <strain evidence="1 2">CBS 226.95</strain>
    </source>
</reference>
<dbReference type="EMBL" id="KZ679740">
    <property type="protein sequence ID" value="PTB47365.1"/>
    <property type="molecule type" value="Genomic_DNA"/>
</dbReference>
<accession>A0A2T3ZRC8</accession>
<evidence type="ECO:0000313" key="1">
    <source>
        <dbReference type="EMBL" id="PTB47365.1"/>
    </source>
</evidence>
<dbReference type="Proteomes" id="UP000241690">
    <property type="component" value="Unassembled WGS sequence"/>
</dbReference>
<proteinExistence type="predicted"/>